<dbReference type="EMBL" id="LR214945">
    <property type="protein sequence ID" value="VEU57239.1"/>
    <property type="molecule type" value="Genomic_DNA"/>
</dbReference>
<dbReference type="Gene3D" id="3.90.950.20">
    <property type="entry name" value="CinA-like"/>
    <property type="match status" value="1"/>
</dbReference>
<dbReference type="SUPFAM" id="SSF142433">
    <property type="entry name" value="CinA-like"/>
    <property type="match status" value="1"/>
</dbReference>
<gene>
    <name evidence="2" type="ORF">NCTC10119_00512</name>
</gene>
<evidence type="ECO:0000313" key="3">
    <source>
        <dbReference type="Proteomes" id="UP000289557"/>
    </source>
</evidence>
<name>A0AB38W7U3_MYCPM</name>
<dbReference type="NCBIfam" id="TIGR00199">
    <property type="entry name" value="PncC_domain"/>
    <property type="match status" value="1"/>
</dbReference>
<dbReference type="InterPro" id="IPR008136">
    <property type="entry name" value="CinA_C"/>
</dbReference>
<dbReference type="Proteomes" id="UP000289557">
    <property type="component" value="Chromosome"/>
</dbReference>
<evidence type="ECO:0000313" key="2">
    <source>
        <dbReference type="EMBL" id="VEU57239.1"/>
    </source>
</evidence>
<reference evidence="2 3" key="1">
    <citation type="submission" date="2019-01" db="EMBL/GenBank/DDBJ databases">
        <authorList>
            <consortium name="Pathogen Informatics"/>
        </authorList>
    </citation>
    <scope>NUCLEOTIDE SEQUENCE [LARGE SCALE GENOMIC DNA]</scope>
    <source>
        <strain evidence="2 3">NCTC10119</strain>
    </source>
</reference>
<dbReference type="AlphaFoldDB" id="A0AB38W7U3"/>
<dbReference type="InterPro" id="IPR036653">
    <property type="entry name" value="CinA-like_C"/>
</dbReference>
<proteinExistence type="predicted"/>
<dbReference type="Pfam" id="PF02464">
    <property type="entry name" value="CinA"/>
    <property type="match status" value="1"/>
</dbReference>
<feature type="domain" description="CinA C-terminal" evidence="1">
    <location>
        <begin position="3"/>
        <end position="71"/>
    </location>
</feature>
<accession>A0AB38W7U3</accession>
<evidence type="ECO:0000259" key="1">
    <source>
        <dbReference type="Pfam" id="PF02464"/>
    </source>
</evidence>
<protein>
    <submittedName>
        <fullName evidence="2">Damage-inducible protein CinA-like protein</fullName>
    </submittedName>
</protein>
<sequence length="80" mass="8731">MYARLIAEKLLNHKLTIATAESVTGGLLSSSLTDIAGASRFFKGAIVAYSNELKKSLLNVKQSTLINHGAVRVIVFVKWR</sequence>
<organism evidence="2 3">
    <name type="scientific">Mycoplasmoides pneumoniae</name>
    <name type="common">Mycoplasma pneumoniae</name>
    <dbReference type="NCBI Taxonomy" id="2104"/>
    <lineage>
        <taxon>Bacteria</taxon>
        <taxon>Bacillati</taxon>
        <taxon>Mycoplasmatota</taxon>
        <taxon>Mycoplasmoidales</taxon>
        <taxon>Mycoplasmoidaceae</taxon>
        <taxon>Mycoplasmoides</taxon>
    </lineage>
</organism>